<keyword evidence="1" id="KW-0472">Membrane</keyword>
<dbReference type="Pfam" id="PF19700">
    <property type="entry name" value="DUF6198"/>
    <property type="match status" value="1"/>
</dbReference>
<sequence>MKEYFSTGYKNAKKDWRINLIKFVLLLFGIYFMALGIAIYIPTEIGASQVDFTTFVLVGLKTGTTERLDNFTKVYSDMLIYFYLVLTFISTCMGLVNTIRAHKKTMEPKVWIGFVFTLITNIAITFILPKVVYLNSMYVTYDGVKDMIMVNGVVSTGVASWIFAGAFIVFCLGVTCWVKSGWATGPYNTVCDELLKMTRLTFPMARLICDAAMVVPGLILLWVIPNGDKTGFLFTNLSIGTLVFVFATGPLCGAMKKLLDKIIDYDMLKRGNEKVVVVDNEQKAS</sequence>
<feature type="transmembrane region" description="Helical" evidence="1">
    <location>
        <begin position="148"/>
        <end position="178"/>
    </location>
</feature>
<evidence type="ECO:0000256" key="1">
    <source>
        <dbReference type="SAM" id="Phobius"/>
    </source>
</evidence>
<dbReference type="Proteomes" id="UP000323144">
    <property type="component" value="Chromosome"/>
</dbReference>
<feature type="transmembrane region" description="Helical" evidence="1">
    <location>
        <begin position="204"/>
        <end position="224"/>
    </location>
</feature>
<organism evidence="2 3">
    <name type="scientific">Spiroplasma chinense</name>
    <dbReference type="NCBI Taxonomy" id="216932"/>
    <lineage>
        <taxon>Bacteria</taxon>
        <taxon>Bacillati</taxon>
        <taxon>Mycoplasmatota</taxon>
        <taxon>Mollicutes</taxon>
        <taxon>Entomoplasmatales</taxon>
        <taxon>Spiroplasmataceae</taxon>
        <taxon>Spiroplasma</taxon>
    </lineage>
</organism>
<accession>A0A5B9Y2F7</accession>
<feature type="transmembrane region" description="Helical" evidence="1">
    <location>
        <begin position="20"/>
        <end position="41"/>
    </location>
</feature>
<evidence type="ECO:0000313" key="3">
    <source>
        <dbReference type="Proteomes" id="UP000323144"/>
    </source>
</evidence>
<keyword evidence="1" id="KW-0812">Transmembrane</keyword>
<name>A0A5B9Y2F7_9MOLU</name>
<proteinExistence type="predicted"/>
<feature type="transmembrane region" description="Helical" evidence="1">
    <location>
        <begin position="230"/>
        <end position="252"/>
    </location>
</feature>
<dbReference type="EMBL" id="CP043026">
    <property type="protein sequence ID" value="QEH61258.1"/>
    <property type="molecule type" value="Genomic_DNA"/>
</dbReference>
<protein>
    <submittedName>
        <fullName evidence="2">Uncharacterized protein</fullName>
    </submittedName>
</protein>
<gene>
    <name evidence="2" type="ORF">SCHIN_v1c00600</name>
</gene>
<reference evidence="2 3" key="1">
    <citation type="submission" date="2019-08" db="EMBL/GenBank/DDBJ databases">
        <title>Complete genome sequence of Spiroplasma chinense CCH (DSM 19755).</title>
        <authorList>
            <person name="Shen H.-Y."/>
            <person name="Lin Y.-C."/>
            <person name="Chou L."/>
            <person name="Kuo C.-H."/>
        </authorList>
    </citation>
    <scope>NUCLEOTIDE SEQUENCE [LARGE SCALE GENOMIC DNA]</scope>
    <source>
        <strain evidence="2 3">CCH</strain>
    </source>
</reference>
<dbReference type="KEGG" id="schi:SCHIN_v1c00600"/>
<feature type="transmembrane region" description="Helical" evidence="1">
    <location>
        <begin position="78"/>
        <end position="98"/>
    </location>
</feature>
<keyword evidence="3" id="KW-1185">Reference proteome</keyword>
<dbReference type="NCBIfam" id="NF045987">
    <property type="entry name" value="SPE_1075_fam"/>
    <property type="match status" value="1"/>
</dbReference>
<dbReference type="InterPro" id="IPR038750">
    <property type="entry name" value="YczE/YyaS-like"/>
</dbReference>
<dbReference type="RefSeq" id="WP_166507653.1">
    <property type="nucleotide sequence ID" value="NZ_CP043026.1"/>
</dbReference>
<evidence type="ECO:0000313" key="2">
    <source>
        <dbReference type="EMBL" id="QEH61258.1"/>
    </source>
</evidence>
<keyword evidence="1" id="KW-1133">Transmembrane helix</keyword>
<feature type="transmembrane region" description="Helical" evidence="1">
    <location>
        <begin position="110"/>
        <end position="128"/>
    </location>
</feature>
<dbReference type="AlphaFoldDB" id="A0A5B9Y2F7"/>